<dbReference type="SUPFAM" id="SSF48371">
    <property type="entry name" value="ARM repeat"/>
    <property type="match status" value="1"/>
</dbReference>
<dbReference type="SUPFAM" id="SSF50952">
    <property type="entry name" value="Soluble quinoprotein glucose dehydrogenase"/>
    <property type="match status" value="1"/>
</dbReference>
<dbReference type="InterPro" id="IPR016024">
    <property type="entry name" value="ARM-type_fold"/>
</dbReference>
<dbReference type="GO" id="GO:0020037">
    <property type="term" value="F:heme binding"/>
    <property type="evidence" value="ECO:0007669"/>
    <property type="project" value="InterPro"/>
</dbReference>
<dbReference type="Gene3D" id="2.120.10.30">
    <property type="entry name" value="TolB, C-terminal domain"/>
    <property type="match status" value="1"/>
</dbReference>
<organism evidence="6 7">
    <name type="scientific">Bythopirellula goksoeyrii</name>
    <dbReference type="NCBI Taxonomy" id="1400387"/>
    <lineage>
        <taxon>Bacteria</taxon>
        <taxon>Pseudomonadati</taxon>
        <taxon>Planctomycetota</taxon>
        <taxon>Planctomycetia</taxon>
        <taxon>Pirellulales</taxon>
        <taxon>Lacipirellulaceae</taxon>
        <taxon>Bythopirellula</taxon>
    </lineage>
</organism>
<dbReference type="Pfam" id="PF00034">
    <property type="entry name" value="Cytochrom_C"/>
    <property type="match status" value="1"/>
</dbReference>
<dbReference type="Proteomes" id="UP000323917">
    <property type="component" value="Chromosome"/>
</dbReference>
<gene>
    <name evidence="6" type="ORF">Pr1d_19110</name>
</gene>
<keyword evidence="2 4" id="KW-0479">Metal-binding</keyword>
<keyword evidence="3 4" id="KW-0408">Iron</keyword>
<dbReference type="KEGG" id="bgok:Pr1d_19110"/>
<evidence type="ECO:0000313" key="7">
    <source>
        <dbReference type="Proteomes" id="UP000323917"/>
    </source>
</evidence>
<evidence type="ECO:0000259" key="5">
    <source>
        <dbReference type="PROSITE" id="PS51007"/>
    </source>
</evidence>
<dbReference type="PANTHER" id="PTHR33546">
    <property type="entry name" value="LARGE, MULTIFUNCTIONAL SECRETED PROTEIN-RELATED"/>
    <property type="match status" value="1"/>
</dbReference>
<dbReference type="PANTHER" id="PTHR33546:SF1">
    <property type="entry name" value="LARGE, MULTIFUNCTIONAL SECRETED PROTEIN"/>
    <property type="match status" value="1"/>
</dbReference>
<dbReference type="OrthoDB" id="232040at2"/>
<accession>A0A5B9QA58</accession>
<dbReference type="InterPro" id="IPR011989">
    <property type="entry name" value="ARM-like"/>
</dbReference>
<dbReference type="InterPro" id="IPR055557">
    <property type="entry name" value="DUF7133"/>
</dbReference>
<evidence type="ECO:0000256" key="2">
    <source>
        <dbReference type="ARBA" id="ARBA00022723"/>
    </source>
</evidence>
<dbReference type="PROSITE" id="PS51007">
    <property type="entry name" value="CYTC"/>
    <property type="match status" value="1"/>
</dbReference>
<reference evidence="6 7" key="1">
    <citation type="submission" date="2019-08" db="EMBL/GenBank/DDBJ databases">
        <title>Deep-cultivation of Planctomycetes and their phenomic and genomic characterization uncovers novel biology.</title>
        <authorList>
            <person name="Wiegand S."/>
            <person name="Jogler M."/>
            <person name="Boedeker C."/>
            <person name="Pinto D."/>
            <person name="Vollmers J."/>
            <person name="Rivas-Marin E."/>
            <person name="Kohn T."/>
            <person name="Peeters S.H."/>
            <person name="Heuer A."/>
            <person name="Rast P."/>
            <person name="Oberbeckmann S."/>
            <person name="Bunk B."/>
            <person name="Jeske O."/>
            <person name="Meyerdierks A."/>
            <person name="Storesund J.E."/>
            <person name="Kallscheuer N."/>
            <person name="Luecker S."/>
            <person name="Lage O.M."/>
            <person name="Pohl T."/>
            <person name="Merkel B.J."/>
            <person name="Hornburger P."/>
            <person name="Mueller R.-W."/>
            <person name="Bruemmer F."/>
            <person name="Labrenz M."/>
            <person name="Spormann A.M."/>
            <person name="Op den Camp H."/>
            <person name="Overmann J."/>
            <person name="Amann R."/>
            <person name="Jetten M.S.M."/>
            <person name="Mascher T."/>
            <person name="Medema M.H."/>
            <person name="Devos D.P."/>
            <person name="Kaster A.-K."/>
            <person name="Ovreas L."/>
            <person name="Rohde M."/>
            <person name="Galperin M.Y."/>
            <person name="Jogler C."/>
        </authorList>
    </citation>
    <scope>NUCLEOTIDE SEQUENCE [LARGE SCALE GENOMIC DNA]</scope>
    <source>
        <strain evidence="6 7">Pr1d</strain>
    </source>
</reference>
<keyword evidence="7" id="KW-1185">Reference proteome</keyword>
<dbReference type="NCBIfam" id="TIGR02604">
    <property type="entry name" value="Piru_Ver_Nterm"/>
    <property type="match status" value="1"/>
</dbReference>
<dbReference type="InterPro" id="IPR036909">
    <property type="entry name" value="Cyt_c-like_dom_sf"/>
</dbReference>
<dbReference type="InterPro" id="IPR013427">
    <property type="entry name" value="Haem-bd_dom_put"/>
</dbReference>
<feature type="domain" description="Cytochrome c" evidence="5">
    <location>
        <begin position="877"/>
        <end position="1013"/>
    </location>
</feature>
<dbReference type="GO" id="GO:0009055">
    <property type="term" value="F:electron transfer activity"/>
    <property type="evidence" value="ECO:0007669"/>
    <property type="project" value="InterPro"/>
</dbReference>
<name>A0A5B9QA58_9BACT</name>
<protein>
    <submittedName>
        <fullName evidence="6">Cytochrome c</fullName>
    </submittedName>
</protein>
<dbReference type="InterPro" id="IPR011041">
    <property type="entry name" value="Quinoprot_gluc/sorb_DH_b-prop"/>
</dbReference>
<dbReference type="NCBIfam" id="TIGR02603">
    <property type="entry name" value="CxxCH_TIGR02603"/>
    <property type="match status" value="1"/>
</dbReference>
<evidence type="ECO:0000256" key="3">
    <source>
        <dbReference type="ARBA" id="ARBA00023004"/>
    </source>
</evidence>
<evidence type="ECO:0000256" key="1">
    <source>
        <dbReference type="ARBA" id="ARBA00022617"/>
    </source>
</evidence>
<dbReference type="EMBL" id="CP042913">
    <property type="protein sequence ID" value="QEG34629.1"/>
    <property type="molecule type" value="Genomic_DNA"/>
</dbReference>
<proteinExistence type="predicted"/>
<dbReference type="GO" id="GO:0046872">
    <property type="term" value="F:metal ion binding"/>
    <property type="evidence" value="ECO:0007669"/>
    <property type="project" value="UniProtKB-KW"/>
</dbReference>
<sequence>MRHLFCYFVFIFGIGLLCYSFVDAQSPKEAGASREPTQATAGLDVADGLACTLFAAEPMVVNPSAIDVDHKGRVWACEIVNYRKSLGSRPAGDRIVILEDLNGDGQADQSKTFYQGADIDSPHGICVLGTPDGHGTRAIVSTGSRVVILIDDDGDDRCDRQEELFTGIQGKQHDHGIHAFVFGPDGKLYFNIGNSGKEICDARGQPIRDLAGNVVNDRRTPYQEGMAFRCNLDGNDFETLAWNFRNPWMLTVDSFGNIWQSDNDDDGNRGTRVNFVMEFGNYGYKDELTGASWWMPRTGQDDELPGKHWHVNDPGVVPSMLYTGSGSPAGITIYEGKLLPVNFHGQLLHCEPGHNVVRSYRVEEEGAGFSAEITEILKGERDPWFRPVDVKVAPDGSLFVADWYDPGVGGHNVEDLQKGRIFRITPFGSGNNYEVPTYDFATPVGTIAALENPNFAVRAIAWQQILKWGEQAEPEIAKLWESGDPLLQARALWLLGAVASDLSGYVDSALNSDDSRIRIVGLRLARQHQMDMLPLVRRLMHDPSPQVQRELAIALANNNSKEAAQLWAQLADKTEENDRWWLEAIGIAARGKWDSCLEAWIKRVGDKWQYPPSTDIVWISRSKATPARLAELILSANENGFDLDRYLRAFDFQSEPGKSIALTQLLERNYSLPPSVVVEILDRLPKFDITKSPHTKGAVKAYLDSQRGTDQYFQLIRRYQLREYQDDLLAQIISPEDDQTSVEAARTILATGGKDQLLQITSSLDDTHAAALITIGQVDDSDLNLRLLDIVRDESSTMPQRMAAVQGLTKSISGQRLLIQQAKDGKLPEQFQFVAADALHLSSNEEIRQQAEKFLPLPQSANAEALPPLRHLLRETGFADQGQKIFAEVGTCADCHQVHGKGKQVGPDLSEIGSKLSKEAMYQAIMDPSAGISHNYEQYIVILDSGKSMTGLLVSETDEAVTLRNAEGIDTTVSQDEIEDMFKSEISLMPAELQRKLTKQQLVDLVEYLMTLKKP</sequence>
<evidence type="ECO:0000313" key="6">
    <source>
        <dbReference type="EMBL" id="QEG34629.1"/>
    </source>
</evidence>
<dbReference type="Pfam" id="PF23500">
    <property type="entry name" value="DUF7133"/>
    <property type="match status" value="1"/>
</dbReference>
<keyword evidence="1 4" id="KW-0349">Heme</keyword>
<dbReference type="RefSeq" id="WP_148073254.1">
    <property type="nucleotide sequence ID" value="NZ_CP042913.1"/>
</dbReference>
<dbReference type="SUPFAM" id="SSF46626">
    <property type="entry name" value="Cytochrome c"/>
    <property type="match status" value="1"/>
</dbReference>
<dbReference type="Gene3D" id="1.10.760.10">
    <property type="entry name" value="Cytochrome c-like domain"/>
    <property type="match status" value="1"/>
</dbReference>
<dbReference type="InterPro" id="IPR009056">
    <property type="entry name" value="Cyt_c-like_dom"/>
</dbReference>
<dbReference type="Gene3D" id="1.25.10.10">
    <property type="entry name" value="Leucine-rich Repeat Variant"/>
    <property type="match status" value="1"/>
</dbReference>
<dbReference type="AlphaFoldDB" id="A0A5B9QA58"/>
<dbReference type="InterPro" id="IPR013428">
    <property type="entry name" value="Membrane-bound_put_N"/>
</dbReference>
<evidence type="ECO:0000256" key="4">
    <source>
        <dbReference type="PROSITE-ProRule" id="PRU00433"/>
    </source>
</evidence>
<dbReference type="InterPro" id="IPR011042">
    <property type="entry name" value="6-blade_b-propeller_TolB-like"/>
</dbReference>